<sequence>MTSGRWVGTSYEIDVIPDNQGLINLLKEMNIGTIDEESSKYIVYNDDKSLAFLPEKYIEEQIFFNNYIDYFKGKDFTTDFSIFSIDKKIQSGDYREEVEKYKAITKQNNIVRLSPEINNISVRLLSSCQNDNPKVRLVTMIYILIMLSTNIDYDSESIFTFRVQRDERVVVKTLDFREAADKDYELLLSIYNWILFEEGSEYAYKQKLEIVREQLLRFNYQLSHQILFSAKSIFQRVIRQETDKYFEEIGNLKNDFFKLISRENDLYRSLHLKIIGWLSAIGILIFEEVKDYSGQNILYDLFFKASSKISILIFLLIIALVSIMATYFIEIAALKKEHNETRQFYTEGLMFDERDFDERVSAPMVDCKYIFAFVVLLLILLLRALLVYCL</sequence>
<keyword evidence="1" id="KW-0472">Membrane</keyword>
<name>Q5H825_STRSU</name>
<keyword evidence="1" id="KW-1133">Transmembrane helix</keyword>
<evidence type="ECO:0000256" key="1">
    <source>
        <dbReference type="SAM" id="Phobius"/>
    </source>
</evidence>
<dbReference type="Proteomes" id="UP000072933">
    <property type="component" value="Unassembled WGS sequence"/>
</dbReference>
<reference evidence="3 4" key="2">
    <citation type="submission" date="2016-02" db="EMBL/GenBank/DDBJ databases">
        <authorList>
            <consortium name="Pathogen Informatics"/>
        </authorList>
    </citation>
    <scope>NUCLEOTIDE SEQUENCE [LARGE SCALE GENOMIC DNA]</scope>
    <source>
        <strain evidence="3 4">LSS8</strain>
    </source>
</reference>
<evidence type="ECO:0000313" key="3">
    <source>
        <dbReference type="EMBL" id="CYV61756.1"/>
    </source>
</evidence>
<evidence type="ECO:0000313" key="4">
    <source>
        <dbReference type="Proteomes" id="UP000072933"/>
    </source>
</evidence>
<dbReference type="EMBL" id="FIID01000005">
    <property type="protein sequence ID" value="CYV61756.1"/>
    <property type="molecule type" value="Genomic_DNA"/>
</dbReference>
<reference evidence="2" key="1">
    <citation type="journal article" date="2005" name="J. Bacteriol.">
        <title>Different foreign genes incidentally integrated into the same locus of the Streptococcus suis genome.</title>
        <authorList>
            <person name="Sekizaki T."/>
            <person name="Takamatsu D."/>
            <person name="Osaki M."/>
            <person name="Shimoji Y."/>
        </authorList>
    </citation>
    <scope>NUCLEOTIDE SEQUENCE</scope>
    <source>
        <strain evidence="2">4417</strain>
    </source>
</reference>
<feature type="transmembrane region" description="Helical" evidence="1">
    <location>
        <begin position="369"/>
        <end position="388"/>
    </location>
</feature>
<protein>
    <submittedName>
        <fullName evidence="2">SepS10B protein</fullName>
    </submittedName>
</protein>
<dbReference type="RefSeq" id="WP_024389658.1">
    <property type="nucleotide sequence ID" value="NZ_CEJO01000009.1"/>
</dbReference>
<gene>
    <name evidence="2" type="primary">sepS10B</name>
    <name evidence="3" type="ORF">ERS132370_00694</name>
</gene>
<accession>Q5H825</accession>
<dbReference type="AlphaFoldDB" id="Q5H825"/>
<organism evidence="2">
    <name type="scientific">Streptococcus suis</name>
    <dbReference type="NCBI Taxonomy" id="1307"/>
    <lineage>
        <taxon>Bacteria</taxon>
        <taxon>Bacillati</taxon>
        <taxon>Bacillota</taxon>
        <taxon>Bacilli</taxon>
        <taxon>Lactobacillales</taxon>
        <taxon>Streptococcaceae</taxon>
        <taxon>Streptococcus</taxon>
    </lineage>
</organism>
<evidence type="ECO:0000313" key="2">
    <source>
        <dbReference type="EMBL" id="BAD88669.1"/>
    </source>
</evidence>
<dbReference type="EMBL" id="AB183835">
    <property type="protein sequence ID" value="BAD88669.1"/>
    <property type="molecule type" value="Genomic_DNA"/>
</dbReference>
<keyword evidence="1" id="KW-0812">Transmembrane</keyword>
<feature type="transmembrane region" description="Helical" evidence="1">
    <location>
        <begin position="309"/>
        <end position="329"/>
    </location>
</feature>
<proteinExistence type="predicted"/>